<evidence type="ECO:0000313" key="1">
    <source>
        <dbReference type="EMBL" id="KAI4820630.1"/>
    </source>
</evidence>
<protein>
    <submittedName>
        <fullName evidence="1">Uncharacterized protein</fullName>
    </submittedName>
</protein>
<organism evidence="1 2">
    <name type="scientific">Chaenocephalus aceratus</name>
    <name type="common">Blackfin icefish</name>
    <name type="synonym">Chaenichthys aceratus</name>
    <dbReference type="NCBI Taxonomy" id="36190"/>
    <lineage>
        <taxon>Eukaryota</taxon>
        <taxon>Metazoa</taxon>
        <taxon>Chordata</taxon>
        <taxon>Craniata</taxon>
        <taxon>Vertebrata</taxon>
        <taxon>Euteleostomi</taxon>
        <taxon>Actinopterygii</taxon>
        <taxon>Neopterygii</taxon>
        <taxon>Teleostei</taxon>
        <taxon>Neoteleostei</taxon>
        <taxon>Acanthomorphata</taxon>
        <taxon>Eupercaria</taxon>
        <taxon>Perciformes</taxon>
        <taxon>Notothenioidei</taxon>
        <taxon>Channichthyidae</taxon>
        <taxon>Chaenocephalus</taxon>
    </lineage>
</organism>
<gene>
    <name evidence="1" type="ORF">KUCAC02_028602</name>
</gene>
<name>A0ACB9X329_CHAAC</name>
<dbReference type="EMBL" id="CM043793">
    <property type="protein sequence ID" value="KAI4820630.1"/>
    <property type="molecule type" value="Genomic_DNA"/>
</dbReference>
<dbReference type="Proteomes" id="UP001057452">
    <property type="component" value="Chromosome 9"/>
</dbReference>
<comment type="caution">
    <text evidence="1">The sequence shown here is derived from an EMBL/GenBank/DDBJ whole genome shotgun (WGS) entry which is preliminary data.</text>
</comment>
<proteinExistence type="predicted"/>
<reference evidence="1" key="1">
    <citation type="submission" date="2022-05" db="EMBL/GenBank/DDBJ databases">
        <title>Chromosome-level genome of Chaenocephalus aceratus.</title>
        <authorList>
            <person name="Park H."/>
        </authorList>
    </citation>
    <scope>NUCLEOTIDE SEQUENCE</scope>
    <source>
        <strain evidence="1">KU_202001</strain>
    </source>
</reference>
<keyword evidence="2" id="KW-1185">Reference proteome</keyword>
<evidence type="ECO:0000313" key="2">
    <source>
        <dbReference type="Proteomes" id="UP001057452"/>
    </source>
</evidence>
<sequence>MTNSGWMLSRPGDLPDLSLLMASLSSSAVNSPERLESTLAAPEMQDTSRDVSRAKALSASGKRPFFRSWDAMAFAVTGQLWGVVFLPVSWLMVCHALRLEWVKSIDSTTSVHLALR</sequence>
<accession>A0ACB9X329</accession>